<organism evidence="1 2">
    <name type="scientific">Sclerotinia sclerotiorum (strain ATCC 18683 / 1980 / Ss-1)</name>
    <name type="common">White mold</name>
    <name type="synonym">Whetzelinia sclerotiorum</name>
    <dbReference type="NCBI Taxonomy" id="665079"/>
    <lineage>
        <taxon>Eukaryota</taxon>
        <taxon>Fungi</taxon>
        <taxon>Dikarya</taxon>
        <taxon>Ascomycota</taxon>
        <taxon>Pezizomycotina</taxon>
        <taxon>Leotiomycetes</taxon>
        <taxon>Helotiales</taxon>
        <taxon>Sclerotiniaceae</taxon>
        <taxon>Sclerotinia</taxon>
    </lineage>
</organism>
<accession>A7EG86</accession>
<dbReference type="EMBL" id="CH476625">
    <property type="protein sequence ID" value="EDO01852.1"/>
    <property type="molecule type" value="Genomic_DNA"/>
</dbReference>
<dbReference type="HOGENOM" id="CLU_1907944_0_0_1"/>
<dbReference type="RefSeq" id="XP_001594520.1">
    <property type="nucleotide sequence ID" value="XM_001594470.1"/>
</dbReference>
<dbReference type="GeneID" id="5490592"/>
<reference evidence="2" key="1">
    <citation type="journal article" date="2011" name="PLoS Genet.">
        <title>Genomic analysis of the necrotrophic fungal pathogens Sclerotinia sclerotiorum and Botrytis cinerea.</title>
        <authorList>
            <person name="Amselem J."/>
            <person name="Cuomo C.A."/>
            <person name="van Kan J.A."/>
            <person name="Viaud M."/>
            <person name="Benito E.P."/>
            <person name="Couloux A."/>
            <person name="Coutinho P.M."/>
            <person name="de Vries R.P."/>
            <person name="Dyer P.S."/>
            <person name="Fillinger S."/>
            <person name="Fournier E."/>
            <person name="Gout L."/>
            <person name="Hahn M."/>
            <person name="Kohn L."/>
            <person name="Lapalu N."/>
            <person name="Plummer K.M."/>
            <person name="Pradier J.M."/>
            <person name="Quevillon E."/>
            <person name="Sharon A."/>
            <person name="Simon A."/>
            <person name="ten Have A."/>
            <person name="Tudzynski B."/>
            <person name="Tudzynski P."/>
            <person name="Wincker P."/>
            <person name="Andrew M."/>
            <person name="Anthouard V."/>
            <person name="Beever R.E."/>
            <person name="Beffa R."/>
            <person name="Benoit I."/>
            <person name="Bouzid O."/>
            <person name="Brault B."/>
            <person name="Chen Z."/>
            <person name="Choquer M."/>
            <person name="Collemare J."/>
            <person name="Cotton P."/>
            <person name="Danchin E.G."/>
            <person name="Da Silva C."/>
            <person name="Gautier A."/>
            <person name="Giraud C."/>
            <person name="Giraud T."/>
            <person name="Gonzalez C."/>
            <person name="Grossetete S."/>
            <person name="Guldener U."/>
            <person name="Henrissat B."/>
            <person name="Howlett B.J."/>
            <person name="Kodira C."/>
            <person name="Kretschmer M."/>
            <person name="Lappartient A."/>
            <person name="Leroch M."/>
            <person name="Levis C."/>
            <person name="Mauceli E."/>
            <person name="Neuveglise C."/>
            <person name="Oeser B."/>
            <person name="Pearson M."/>
            <person name="Poulain J."/>
            <person name="Poussereau N."/>
            <person name="Quesneville H."/>
            <person name="Rascle C."/>
            <person name="Schumacher J."/>
            <person name="Segurens B."/>
            <person name="Sexton A."/>
            <person name="Silva E."/>
            <person name="Sirven C."/>
            <person name="Soanes D.M."/>
            <person name="Talbot N.J."/>
            <person name="Templeton M."/>
            <person name="Yandava C."/>
            <person name="Yarden O."/>
            <person name="Zeng Q."/>
            <person name="Rollins J.A."/>
            <person name="Lebrun M.H."/>
            <person name="Dickman M."/>
        </authorList>
    </citation>
    <scope>NUCLEOTIDE SEQUENCE [LARGE SCALE GENOMIC DNA]</scope>
    <source>
        <strain evidence="2">ATCC 18683 / 1980 / Ss-1</strain>
    </source>
</reference>
<dbReference type="KEGG" id="ssl:SS1G_04327"/>
<evidence type="ECO:0000313" key="1">
    <source>
        <dbReference type="EMBL" id="EDO01852.1"/>
    </source>
</evidence>
<protein>
    <submittedName>
        <fullName evidence="1">Uncharacterized protein</fullName>
    </submittedName>
</protein>
<evidence type="ECO:0000313" key="2">
    <source>
        <dbReference type="Proteomes" id="UP000001312"/>
    </source>
</evidence>
<sequence>MSMRKFVRVPDNLACPRLEIESTAMRVSVVISEEAKLEGTEVAIVRRKCDEWERFRKITEAALTISAERVNHDSNSNSYINTSMIQAASNCFHSIRMHLQTTKESLEGSKNSRNMSRLLHMNRYDYPCVDTAL</sequence>
<proteinExistence type="predicted"/>
<name>A7EG86_SCLS1</name>
<dbReference type="Proteomes" id="UP000001312">
    <property type="component" value="Unassembled WGS sequence"/>
</dbReference>
<dbReference type="AlphaFoldDB" id="A7EG86"/>
<gene>
    <name evidence="1" type="ORF">SS1G_04327</name>
</gene>
<dbReference type="InParanoid" id="A7EG86"/>
<keyword evidence="2" id="KW-1185">Reference proteome</keyword>